<dbReference type="GO" id="GO:1990904">
    <property type="term" value="C:ribonucleoprotein complex"/>
    <property type="evidence" value="ECO:0007669"/>
    <property type="project" value="UniProtKB-KW"/>
</dbReference>
<keyword evidence="5" id="KW-0687">Ribonucleoprotein</keyword>
<proteinExistence type="inferred from homology"/>
<dbReference type="eggNOG" id="KOG1779">
    <property type="taxonomic scope" value="Eukaryota"/>
</dbReference>
<organism evidence="6 7">
    <name type="scientific">Erinaceus europaeus</name>
    <name type="common">Western European hedgehog</name>
    <dbReference type="NCBI Taxonomy" id="9365"/>
    <lineage>
        <taxon>Eukaryota</taxon>
        <taxon>Metazoa</taxon>
        <taxon>Chordata</taxon>
        <taxon>Craniata</taxon>
        <taxon>Vertebrata</taxon>
        <taxon>Euteleostomi</taxon>
        <taxon>Mammalia</taxon>
        <taxon>Eutheria</taxon>
        <taxon>Laurasiatheria</taxon>
        <taxon>Eulipotyphla</taxon>
        <taxon>Erinaceidae</taxon>
        <taxon>Erinaceinae</taxon>
        <taxon>Erinaceus</taxon>
    </lineage>
</organism>
<evidence type="ECO:0000256" key="5">
    <source>
        <dbReference type="ARBA" id="ARBA00023274"/>
    </source>
</evidence>
<dbReference type="GO" id="GO:0006412">
    <property type="term" value="P:translation"/>
    <property type="evidence" value="ECO:0007669"/>
    <property type="project" value="InterPro"/>
</dbReference>
<sequence>MPLVKDCFCSSLEGEKWKHKKKCLVQIPNCCFMDITCQGCYKITTVFGSQVVVPMVDCFTVLCQPTGGKPKLTEGCSFRWKQH</sequence>
<evidence type="ECO:0000256" key="3">
    <source>
        <dbReference type="ARBA" id="ARBA00022833"/>
    </source>
</evidence>
<dbReference type="Proteomes" id="UP001652624">
    <property type="component" value="Chromosome 11"/>
</dbReference>
<dbReference type="InterPro" id="IPR023407">
    <property type="entry name" value="Ribosomal_eS27_Zn-bd_dom_sf"/>
</dbReference>
<dbReference type="FunFam" id="2.20.25.100:FF:000001">
    <property type="entry name" value="40S ribosomal protein S27"/>
    <property type="match status" value="1"/>
</dbReference>
<dbReference type="OrthoDB" id="5567124at2759"/>
<keyword evidence="4" id="KW-0689">Ribosomal protein</keyword>
<dbReference type="SUPFAM" id="SSF57829">
    <property type="entry name" value="Zn-binding ribosomal proteins"/>
    <property type="match status" value="1"/>
</dbReference>
<reference evidence="7" key="1">
    <citation type="submission" date="2025-08" db="UniProtKB">
        <authorList>
            <consortium name="RefSeq"/>
        </authorList>
    </citation>
    <scope>IDENTIFICATION</scope>
</reference>
<evidence type="ECO:0000313" key="7">
    <source>
        <dbReference type="RefSeq" id="XP_007532816.1"/>
    </source>
</evidence>
<dbReference type="Pfam" id="PF01667">
    <property type="entry name" value="Ribosomal_S27e"/>
    <property type="match status" value="1"/>
</dbReference>
<dbReference type="InParanoid" id="A0A1S3ACH5"/>
<name>A0A1S3ACH5_ERIEU</name>
<protein>
    <submittedName>
        <fullName evidence="7">Small ribosomal subunit protein eS27-like</fullName>
    </submittedName>
</protein>
<gene>
    <name evidence="7" type="primary">LOC103122162</name>
</gene>
<dbReference type="GO" id="GO:0005840">
    <property type="term" value="C:ribosome"/>
    <property type="evidence" value="ECO:0007669"/>
    <property type="project" value="UniProtKB-KW"/>
</dbReference>
<dbReference type="RefSeq" id="XP_007532816.1">
    <property type="nucleotide sequence ID" value="XM_007532754.2"/>
</dbReference>
<dbReference type="GeneID" id="103122162"/>
<keyword evidence="6" id="KW-1185">Reference proteome</keyword>
<dbReference type="GO" id="GO:0003735">
    <property type="term" value="F:structural constituent of ribosome"/>
    <property type="evidence" value="ECO:0007669"/>
    <property type="project" value="InterPro"/>
</dbReference>
<dbReference type="PANTHER" id="PTHR11594">
    <property type="entry name" value="40S RIBOSOMAL PROTEIN S27"/>
    <property type="match status" value="1"/>
</dbReference>
<keyword evidence="3" id="KW-0862">Zinc</keyword>
<comment type="cofactor">
    <cofactor evidence="1">
        <name>Zn(2+)</name>
        <dbReference type="ChEBI" id="CHEBI:29105"/>
    </cofactor>
</comment>
<dbReference type="Gene3D" id="2.20.25.100">
    <property type="entry name" value="Zn-binding ribosomal proteins"/>
    <property type="match status" value="1"/>
</dbReference>
<dbReference type="AlphaFoldDB" id="A0A1S3ACH5"/>
<accession>A0A1S3ACH5</accession>
<evidence type="ECO:0000313" key="6">
    <source>
        <dbReference type="Proteomes" id="UP001652624"/>
    </source>
</evidence>
<evidence type="ECO:0000256" key="4">
    <source>
        <dbReference type="ARBA" id="ARBA00022980"/>
    </source>
</evidence>
<evidence type="ECO:0000256" key="1">
    <source>
        <dbReference type="ARBA" id="ARBA00001947"/>
    </source>
</evidence>
<comment type="similarity">
    <text evidence="2">Belongs to the eukaryotic ribosomal protein eS27 family.</text>
</comment>
<dbReference type="InterPro" id="IPR011332">
    <property type="entry name" value="Ribosomal_zn-bd"/>
</dbReference>
<evidence type="ECO:0000256" key="2">
    <source>
        <dbReference type="ARBA" id="ARBA00010919"/>
    </source>
</evidence>
<dbReference type="InterPro" id="IPR000592">
    <property type="entry name" value="Ribosomal_eS27"/>
</dbReference>